<comment type="similarity">
    <text evidence="3">Belongs to the peptidase M50B family.</text>
</comment>
<evidence type="ECO:0000256" key="13">
    <source>
        <dbReference type="SAM" id="Phobius"/>
    </source>
</evidence>
<keyword evidence="10 13" id="KW-1133">Transmembrane helix</keyword>
<dbReference type="GO" id="GO:0008237">
    <property type="term" value="F:metallopeptidase activity"/>
    <property type="evidence" value="ECO:0007669"/>
    <property type="project" value="UniProtKB-KW"/>
</dbReference>
<evidence type="ECO:0000256" key="11">
    <source>
        <dbReference type="ARBA" id="ARBA00023049"/>
    </source>
</evidence>
<proteinExistence type="inferred from homology"/>
<evidence type="ECO:0000256" key="1">
    <source>
        <dbReference type="ARBA" id="ARBA00001947"/>
    </source>
</evidence>
<accession>A0AA35Y0X0</accession>
<evidence type="ECO:0000313" key="15">
    <source>
        <dbReference type="Proteomes" id="UP001158598"/>
    </source>
</evidence>
<evidence type="ECO:0000256" key="12">
    <source>
        <dbReference type="ARBA" id="ARBA00023136"/>
    </source>
</evidence>
<organism evidence="14 15">
    <name type="scientific">Methylococcus capsulatus</name>
    <dbReference type="NCBI Taxonomy" id="414"/>
    <lineage>
        <taxon>Bacteria</taxon>
        <taxon>Pseudomonadati</taxon>
        <taxon>Pseudomonadota</taxon>
        <taxon>Gammaproteobacteria</taxon>
        <taxon>Methylococcales</taxon>
        <taxon>Methylococcaceae</taxon>
        <taxon>Methylococcus</taxon>
    </lineage>
</organism>
<evidence type="ECO:0000256" key="10">
    <source>
        <dbReference type="ARBA" id="ARBA00022989"/>
    </source>
</evidence>
<dbReference type="GO" id="GO:0046872">
    <property type="term" value="F:metal ion binding"/>
    <property type="evidence" value="ECO:0007669"/>
    <property type="project" value="UniProtKB-KW"/>
</dbReference>
<dbReference type="EC" id="3.4.24.-" evidence="14"/>
<evidence type="ECO:0000256" key="2">
    <source>
        <dbReference type="ARBA" id="ARBA00004651"/>
    </source>
</evidence>
<evidence type="ECO:0000256" key="4">
    <source>
        <dbReference type="ARBA" id="ARBA00022475"/>
    </source>
</evidence>
<keyword evidence="7" id="KW-0479">Metal-binding</keyword>
<comment type="subcellular location">
    <subcellularLocation>
        <location evidence="2">Cell membrane</location>
        <topology evidence="2">Multi-pass membrane protein</topology>
    </subcellularLocation>
</comment>
<dbReference type="GO" id="GO:0006508">
    <property type="term" value="P:proteolysis"/>
    <property type="evidence" value="ECO:0007669"/>
    <property type="project" value="UniProtKB-KW"/>
</dbReference>
<comment type="cofactor">
    <cofactor evidence="1">
        <name>Zn(2+)</name>
        <dbReference type="ChEBI" id="CHEBI:29105"/>
    </cofactor>
</comment>
<dbReference type="InterPro" id="IPR044537">
    <property type="entry name" value="Rip2-like"/>
</dbReference>
<feature type="transmembrane region" description="Helical" evidence="13">
    <location>
        <begin position="54"/>
        <end position="74"/>
    </location>
</feature>
<dbReference type="EMBL" id="OX458332">
    <property type="protein sequence ID" value="CAI8845827.1"/>
    <property type="molecule type" value="Genomic_DNA"/>
</dbReference>
<feature type="transmembrane region" description="Helical" evidence="13">
    <location>
        <begin position="94"/>
        <end position="116"/>
    </location>
</feature>
<keyword evidence="6 13" id="KW-0812">Transmembrane</keyword>
<keyword evidence="9" id="KW-0862">Zinc</keyword>
<evidence type="ECO:0000256" key="6">
    <source>
        <dbReference type="ARBA" id="ARBA00022692"/>
    </source>
</evidence>
<evidence type="ECO:0000256" key="9">
    <source>
        <dbReference type="ARBA" id="ARBA00022833"/>
    </source>
</evidence>
<dbReference type="GO" id="GO:0005886">
    <property type="term" value="C:plasma membrane"/>
    <property type="evidence" value="ECO:0007669"/>
    <property type="project" value="UniProtKB-SubCell"/>
</dbReference>
<keyword evidence="11 14" id="KW-0482">Metalloprotease</keyword>
<evidence type="ECO:0000313" key="14">
    <source>
        <dbReference type="EMBL" id="CAI8845827.1"/>
    </source>
</evidence>
<dbReference type="PANTHER" id="PTHR35864:SF1">
    <property type="entry name" value="ZINC METALLOPROTEASE YWHC-RELATED"/>
    <property type="match status" value="1"/>
</dbReference>
<dbReference type="RefSeq" id="WP_036245942.1">
    <property type="nucleotide sequence ID" value="NZ_CP079096.1"/>
</dbReference>
<keyword evidence="5" id="KW-0645">Protease</keyword>
<gene>
    <name evidence="14" type="ORF">MCNOR_2398</name>
</gene>
<name>A0AA35Y0X0_METCP</name>
<keyword evidence="4" id="KW-1003">Cell membrane</keyword>
<dbReference type="Proteomes" id="UP001158598">
    <property type="component" value="Chromosome"/>
</dbReference>
<feature type="transmembrane region" description="Helical" evidence="13">
    <location>
        <begin position="128"/>
        <end position="153"/>
    </location>
</feature>
<dbReference type="PANTHER" id="PTHR35864">
    <property type="entry name" value="ZINC METALLOPROTEASE MJ0611-RELATED"/>
    <property type="match status" value="1"/>
</dbReference>
<evidence type="ECO:0000256" key="3">
    <source>
        <dbReference type="ARBA" id="ARBA00007931"/>
    </source>
</evidence>
<feature type="transmembrane region" description="Helical" evidence="13">
    <location>
        <begin position="12"/>
        <end position="33"/>
    </location>
</feature>
<sequence length="221" mass="23902">MDDLTLVQRFSVWVLPVLFAITLHEVAHGWAASRLGDNTAKRLGRLSLNPLRHIDPVGTLLVPGLLLAFGGFIFGWAKPVPVDWGRLRRPRRDMALVAVAGPGANLVMGLGWAILLRLATELPESLGYVALPLGLMGKAGVTINSVLMVLNLLPIPPLDGSRVVSTLLPLRAAIQYGRLEPYGFWILLILIYTDMLGRIMVGPLLLVQHLIYTVVGLAGGA</sequence>
<dbReference type="InterPro" id="IPR052348">
    <property type="entry name" value="Metallopeptidase_M50B"/>
</dbReference>
<protein>
    <submittedName>
        <fullName evidence="14">Zinc metalloprotease YwhC</fullName>
        <ecNumber evidence="14">3.4.24.-</ecNumber>
    </submittedName>
</protein>
<evidence type="ECO:0000256" key="7">
    <source>
        <dbReference type="ARBA" id="ARBA00022723"/>
    </source>
</evidence>
<dbReference type="AlphaFoldDB" id="A0AA35Y0X0"/>
<dbReference type="GeneID" id="88224420"/>
<keyword evidence="12 13" id="KW-0472">Membrane</keyword>
<reference evidence="14" key="1">
    <citation type="submission" date="2023-03" db="EMBL/GenBank/DDBJ databases">
        <authorList>
            <person name="Pearce D."/>
        </authorList>
    </citation>
    <scope>NUCLEOTIDE SEQUENCE</scope>
    <source>
        <strain evidence="14">Mc</strain>
    </source>
</reference>
<keyword evidence="8 14" id="KW-0378">Hydrolase</keyword>
<dbReference type="CDD" id="cd06158">
    <property type="entry name" value="S2P-M50_like_1"/>
    <property type="match status" value="1"/>
</dbReference>
<evidence type="ECO:0000256" key="8">
    <source>
        <dbReference type="ARBA" id="ARBA00022801"/>
    </source>
</evidence>
<evidence type="ECO:0000256" key="5">
    <source>
        <dbReference type="ARBA" id="ARBA00022670"/>
    </source>
</evidence>